<dbReference type="EC" id="5.1.3.3" evidence="4 8"/>
<evidence type="ECO:0000256" key="7">
    <source>
        <dbReference type="ARBA" id="ARBA00023277"/>
    </source>
</evidence>
<dbReference type="PANTHER" id="PTHR10091">
    <property type="entry name" value="ALDOSE-1-EPIMERASE"/>
    <property type="match status" value="1"/>
</dbReference>
<keyword evidence="10" id="KW-1185">Reference proteome</keyword>
<accession>A0ABQ3PR91</accession>
<comment type="similarity">
    <text evidence="3 8">Belongs to the aldose epimerase family.</text>
</comment>
<dbReference type="InterPro" id="IPR011013">
    <property type="entry name" value="Gal_mutarotase_sf_dom"/>
</dbReference>
<dbReference type="SUPFAM" id="SSF74650">
    <property type="entry name" value="Galactose mutarotase-like"/>
    <property type="match status" value="1"/>
</dbReference>
<protein>
    <recommendedName>
        <fullName evidence="5 8">Aldose 1-epimerase</fullName>
        <ecNumber evidence="4 8">5.1.3.3</ecNumber>
    </recommendedName>
</protein>
<dbReference type="PIRSF" id="PIRSF005096">
    <property type="entry name" value="GALM"/>
    <property type="match status" value="1"/>
</dbReference>
<comment type="pathway">
    <text evidence="2 8">Carbohydrate metabolism; hexose metabolism.</text>
</comment>
<evidence type="ECO:0000313" key="9">
    <source>
        <dbReference type="EMBL" id="GHI27536.1"/>
    </source>
</evidence>
<dbReference type="CDD" id="cd09019">
    <property type="entry name" value="galactose_mutarotase_like"/>
    <property type="match status" value="1"/>
</dbReference>
<dbReference type="PROSITE" id="PS00545">
    <property type="entry name" value="ALDOSE_1_EPIMERASE"/>
    <property type="match status" value="1"/>
</dbReference>
<comment type="caution">
    <text evidence="9">The sequence shown here is derived from an EMBL/GenBank/DDBJ whole genome shotgun (WGS) entry which is preliminary data.</text>
</comment>
<evidence type="ECO:0000256" key="6">
    <source>
        <dbReference type="ARBA" id="ARBA00023235"/>
    </source>
</evidence>
<dbReference type="InterPro" id="IPR047215">
    <property type="entry name" value="Galactose_mutarotase-like"/>
</dbReference>
<evidence type="ECO:0000313" key="10">
    <source>
        <dbReference type="Proteomes" id="UP001052739"/>
    </source>
</evidence>
<reference evidence="9" key="1">
    <citation type="submission" date="2024-05" db="EMBL/GenBank/DDBJ databases">
        <title>Whole genome shotgun sequence of Streptomyces hydrogenans NBRC 13475.</title>
        <authorList>
            <person name="Komaki H."/>
            <person name="Tamura T."/>
        </authorList>
    </citation>
    <scope>NUCLEOTIDE SEQUENCE</scope>
    <source>
        <strain evidence="9">NBRC 13475</strain>
    </source>
</reference>
<dbReference type="NCBIfam" id="NF008277">
    <property type="entry name" value="PRK11055.1"/>
    <property type="match status" value="1"/>
</dbReference>
<organism evidence="9 10">
    <name type="scientific">Streptomyces hydrogenans</name>
    <dbReference type="NCBI Taxonomy" id="1873719"/>
    <lineage>
        <taxon>Bacteria</taxon>
        <taxon>Bacillati</taxon>
        <taxon>Actinomycetota</taxon>
        <taxon>Actinomycetes</taxon>
        <taxon>Kitasatosporales</taxon>
        <taxon>Streptomycetaceae</taxon>
        <taxon>Streptomyces</taxon>
    </lineage>
</organism>
<evidence type="ECO:0000256" key="2">
    <source>
        <dbReference type="ARBA" id="ARBA00005028"/>
    </source>
</evidence>
<dbReference type="Gene3D" id="2.70.98.10">
    <property type="match status" value="1"/>
</dbReference>
<evidence type="ECO:0000256" key="4">
    <source>
        <dbReference type="ARBA" id="ARBA00013185"/>
    </source>
</evidence>
<comment type="catalytic activity">
    <reaction evidence="1 8">
        <text>alpha-D-glucose = beta-D-glucose</text>
        <dbReference type="Rhea" id="RHEA:10264"/>
        <dbReference type="ChEBI" id="CHEBI:15903"/>
        <dbReference type="ChEBI" id="CHEBI:17925"/>
        <dbReference type="EC" id="5.1.3.3"/>
    </reaction>
</comment>
<proteinExistence type="inferred from homology"/>
<dbReference type="InterPro" id="IPR015443">
    <property type="entry name" value="Aldose_1-epimerase"/>
</dbReference>
<dbReference type="PANTHER" id="PTHR10091:SF0">
    <property type="entry name" value="GALACTOSE MUTAROTASE"/>
    <property type="match status" value="1"/>
</dbReference>
<dbReference type="InterPro" id="IPR008183">
    <property type="entry name" value="Aldose_1/G6P_1-epimerase"/>
</dbReference>
<evidence type="ECO:0000256" key="1">
    <source>
        <dbReference type="ARBA" id="ARBA00001614"/>
    </source>
</evidence>
<name>A0ABQ3PR91_9ACTN</name>
<gene>
    <name evidence="9" type="ORF">Shyd_89070</name>
</gene>
<dbReference type="Pfam" id="PF01263">
    <property type="entry name" value="Aldose_epim"/>
    <property type="match status" value="1"/>
</dbReference>
<dbReference type="Proteomes" id="UP001052739">
    <property type="component" value="Unassembled WGS sequence"/>
</dbReference>
<keyword evidence="6 8" id="KW-0413">Isomerase</keyword>
<evidence type="ECO:0000256" key="3">
    <source>
        <dbReference type="ARBA" id="ARBA00006206"/>
    </source>
</evidence>
<dbReference type="InterPro" id="IPR018052">
    <property type="entry name" value="Ald1_epimerase_CS"/>
</dbReference>
<dbReference type="RefSeq" id="WP_190223910.1">
    <property type="nucleotide sequence ID" value="NZ_BNBS01000044.1"/>
</dbReference>
<evidence type="ECO:0000256" key="8">
    <source>
        <dbReference type="PIRNR" id="PIRNR005096"/>
    </source>
</evidence>
<dbReference type="InterPro" id="IPR014718">
    <property type="entry name" value="GH-type_carb-bd"/>
</dbReference>
<sequence length="361" mass="38807">MTTPLTPQTNHPISEPFGRLGDGSEVRRWHLENGGTRLSVLSYGGIVQTVEVPDRHGHRVNVSLGFGDLDGYLGSDGFLGALVGRYGNRIAHGRFALDGDRHFLSVDGGPHALHGGAQGFDRRNWRAHGFARDGDVGLVLTLTSPDGDMGFPGTLRVRVVYTLAACGDWRIDYEAVTDRPTVVNLTNHVYWNLAGESAGSALDHELSIAASRITPVTPGLIPTGRLAPVAGTPFDFRTPRRVGERISAADPQLRHAGGYDHNWVFDKGRTVAPQPVAMLRDPGSGRVLRIATTEPGVQFYSGNSLRGTRPGSGGRAYGPGDGLCLETQHHPDSPNQPAFPSTVLRPGETYRSTTVHSFTAE</sequence>
<evidence type="ECO:0000256" key="5">
    <source>
        <dbReference type="ARBA" id="ARBA00014165"/>
    </source>
</evidence>
<keyword evidence="7 8" id="KW-0119">Carbohydrate metabolism</keyword>
<dbReference type="EMBL" id="BNDW01000117">
    <property type="protein sequence ID" value="GHI27536.1"/>
    <property type="molecule type" value="Genomic_DNA"/>
</dbReference>